<dbReference type="Proteomes" id="UP000278807">
    <property type="component" value="Unassembled WGS sequence"/>
</dbReference>
<proteinExistence type="predicted"/>
<accession>A0A3P7RLD0</accession>
<dbReference type="AlphaFoldDB" id="A0A3P7RLD0"/>
<dbReference type="SMART" id="SM00248">
    <property type="entry name" value="ANK"/>
    <property type="match status" value="2"/>
</dbReference>
<evidence type="ECO:0000313" key="5">
    <source>
        <dbReference type="Proteomes" id="UP000278807"/>
    </source>
</evidence>
<sequence length="125" mass="13753">MYVMQNSLINLKQESCYLYCTSRRNEVLAFLSIVNLNRLECFKTAGLTPLHVAAFIGSAELVGVLLERGASVEQTTMRGETPLHLGARSCRPEVAELLLTHGASVDAKAKVRFNENISTSVLIQN</sequence>
<dbReference type="PANTHER" id="PTHR24171">
    <property type="entry name" value="ANKYRIN REPEAT DOMAIN-CONTAINING PROTEIN 39-RELATED"/>
    <property type="match status" value="1"/>
</dbReference>
<keyword evidence="2 3" id="KW-0040">ANK repeat</keyword>
<organism evidence="4 5">
    <name type="scientific">Rodentolepis nana</name>
    <name type="common">Dwarf tapeworm</name>
    <name type="synonym">Hymenolepis nana</name>
    <dbReference type="NCBI Taxonomy" id="102285"/>
    <lineage>
        <taxon>Eukaryota</taxon>
        <taxon>Metazoa</taxon>
        <taxon>Spiralia</taxon>
        <taxon>Lophotrochozoa</taxon>
        <taxon>Platyhelminthes</taxon>
        <taxon>Cestoda</taxon>
        <taxon>Eucestoda</taxon>
        <taxon>Cyclophyllidea</taxon>
        <taxon>Hymenolepididae</taxon>
        <taxon>Rodentolepis</taxon>
    </lineage>
</organism>
<feature type="repeat" description="ANK" evidence="3">
    <location>
        <begin position="78"/>
        <end position="110"/>
    </location>
</feature>
<dbReference type="EMBL" id="UZAE01000571">
    <property type="protein sequence ID" value="VDN97319.1"/>
    <property type="molecule type" value="Genomic_DNA"/>
</dbReference>
<evidence type="ECO:0000256" key="2">
    <source>
        <dbReference type="ARBA" id="ARBA00023043"/>
    </source>
</evidence>
<dbReference type="Pfam" id="PF12796">
    <property type="entry name" value="Ank_2"/>
    <property type="match status" value="1"/>
</dbReference>
<evidence type="ECO:0000256" key="3">
    <source>
        <dbReference type="PROSITE-ProRule" id="PRU00023"/>
    </source>
</evidence>
<dbReference type="PRINTS" id="PR01415">
    <property type="entry name" value="ANKYRIN"/>
</dbReference>
<dbReference type="PROSITE" id="PS50297">
    <property type="entry name" value="ANK_REP_REGION"/>
    <property type="match status" value="2"/>
</dbReference>
<keyword evidence="1" id="KW-0677">Repeat</keyword>
<name>A0A3P7RLD0_RODNA</name>
<dbReference type="InterPro" id="IPR002110">
    <property type="entry name" value="Ankyrin_rpt"/>
</dbReference>
<protein>
    <submittedName>
        <fullName evidence="4">Uncharacterized protein</fullName>
    </submittedName>
</protein>
<feature type="repeat" description="ANK" evidence="3">
    <location>
        <begin position="45"/>
        <end position="77"/>
    </location>
</feature>
<dbReference type="Gene3D" id="1.25.40.20">
    <property type="entry name" value="Ankyrin repeat-containing domain"/>
    <property type="match status" value="2"/>
</dbReference>
<dbReference type="SUPFAM" id="SSF48403">
    <property type="entry name" value="Ankyrin repeat"/>
    <property type="match status" value="1"/>
</dbReference>
<dbReference type="InterPro" id="IPR036770">
    <property type="entry name" value="Ankyrin_rpt-contain_sf"/>
</dbReference>
<dbReference type="OrthoDB" id="20872at2759"/>
<evidence type="ECO:0000313" key="4">
    <source>
        <dbReference type="EMBL" id="VDN97319.1"/>
    </source>
</evidence>
<dbReference type="PROSITE" id="PS50088">
    <property type="entry name" value="ANK_REPEAT"/>
    <property type="match status" value="2"/>
</dbReference>
<reference evidence="4 5" key="1">
    <citation type="submission" date="2018-11" db="EMBL/GenBank/DDBJ databases">
        <authorList>
            <consortium name="Pathogen Informatics"/>
        </authorList>
    </citation>
    <scope>NUCLEOTIDE SEQUENCE [LARGE SCALE GENOMIC DNA]</scope>
</reference>
<gene>
    <name evidence="4" type="ORF">HNAJ_LOCUS1460</name>
</gene>
<keyword evidence="5" id="KW-1185">Reference proteome</keyword>
<evidence type="ECO:0000256" key="1">
    <source>
        <dbReference type="ARBA" id="ARBA00022737"/>
    </source>
</evidence>